<proteinExistence type="predicted"/>
<name>I4A5T1_DESDJ</name>
<dbReference type="STRING" id="756499.Desde_0875"/>
<keyword evidence="3" id="KW-1185">Reference proteome</keyword>
<reference evidence="2 3" key="2">
    <citation type="journal article" date="2015" name="J. Bacteriol.">
        <title>Genomic, proteomic, and biochemical analysis of the organohalide respiratory pathway in Desulfitobacterium dehalogenans.</title>
        <authorList>
            <person name="Kruse T."/>
            <person name="van de Pas B.A."/>
            <person name="Atteia A."/>
            <person name="Krab K."/>
            <person name="Hagen W.R."/>
            <person name="Goodwin L."/>
            <person name="Chain P."/>
            <person name="Boeren S."/>
            <person name="Maphosa F."/>
            <person name="Schraa G."/>
            <person name="de Vos W.M."/>
            <person name="van der Oost J."/>
            <person name="Smidt H."/>
            <person name="Stams A.J."/>
        </authorList>
    </citation>
    <scope>NUCLEOTIDE SEQUENCE [LARGE SCALE GENOMIC DNA]</scope>
    <source>
        <strain evidence="3">ATCC 51507 / DSM 9161 / JW/IU-DC1</strain>
    </source>
</reference>
<organism evidence="2 3">
    <name type="scientific">Desulfitobacterium dehalogenans (strain ATCC 51507 / DSM 9161 / JW/IU-DC1)</name>
    <dbReference type="NCBI Taxonomy" id="756499"/>
    <lineage>
        <taxon>Bacteria</taxon>
        <taxon>Bacillati</taxon>
        <taxon>Bacillota</taxon>
        <taxon>Clostridia</taxon>
        <taxon>Eubacteriales</taxon>
        <taxon>Desulfitobacteriaceae</taxon>
        <taxon>Desulfitobacterium</taxon>
    </lineage>
</organism>
<dbReference type="eggNOG" id="COG1670">
    <property type="taxonomic scope" value="Bacteria"/>
</dbReference>
<dbReference type="SUPFAM" id="SSF55729">
    <property type="entry name" value="Acyl-CoA N-acyltransferases (Nat)"/>
    <property type="match status" value="1"/>
</dbReference>
<dbReference type="InterPro" id="IPR016181">
    <property type="entry name" value="Acyl_CoA_acyltransferase"/>
</dbReference>
<dbReference type="KEGG" id="ddh:Desde_0875"/>
<dbReference type="InterPro" id="IPR000182">
    <property type="entry name" value="GNAT_dom"/>
</dbReference>
<evidence type="ECO:0000313" key="3">
    <source>
        <dbReference type="Proteomes" id="UP000006053"/>
    </source>
</evidence>
<accession>I4A5T1</accession>
<reference evidence="3" key="1">
    <citation type="submission" date="2012-06" db="EMBL/GenBank/DDBJ databases">
        <title>Complete sequence of Desulfitobacterium dehalogenans ATCC 51507.</title>
        <authorList>
            <person name="Lucas S."/>
            <person name="Han J."/>
            <person name="Lapidus A."/>
            <person name="Cheng J.-F."/>
            <person name="Goodwin L."/>
            <person name="Pitluck S."/>
            <person name="Peters L."/>
            <person name="Ovchinnikova G."/>
            <person name="Teshima H."/>
            <person name="Detter J.C."/>
            <person name="Han C."/>
            <person name="Tapia R."/>
            <person name="Land M."/>
            <person name="Hauser L."/>
            <person name="Kyrpides N."/>
            <person name="Ivanova N."/>
            <person name="Pagani I."/>
            <person name="Kruse T."/>
            <person name="de Vos W.M."/>
            <person name="Smidt H."/>
            <person name="Woyke T."/>
        </authorList>
    </citation>
    <scope>NUCLEOTIDE SEQUENCE [LARGE SCALE GENOMIC DNA]</scope>
    <source>
        <strain evidence="3">ATCC 51507 / DSM 9161 / JW/IU-DC1</strain>
    </source>
</reference>
<keyword evidence="2" id="KW-0689">Ribosomal protein</keyword>
<dbReference type="PROSITE" id="PS51186">
    <property type="entry name" value="GNAT"/>
    <property type="match status" value="1"/>
</dbReference>
<sequence>MSIFLPIQSVRLTLREFREEDLNEMHHYLSDSEVLQFMMQDTNTEEGSNAYLKKFLQFQKDNPRFFVRFAIIEKLSNCLIGECGLNMPNIQHKEGELVYRLNKKYWGNGYATEAASEVVGLGFEKLGLHRIEAMCDSRNASSIKVLEKIGMIKEGCYREHRWIKGRWRDSVVYSILDSEYFIQK</sequence>
<protein>
    <submittedName>
        <fullName evidence="2">Acetyltransferase, ribosomal protein N-acetylase</fullName>
    </submittedName>
</protein>
<dbReference type="Gene3D" id="3.40.630.30">
    <property type="match status" value="1"/>
</dbReference>
<evidence type="ECO:0000259" key="1">
    <source>
        <dbReference type="PROSITE" id="PS51186"/>
    </source>
</evidence>
<dbReference type="GO" id="GO:0005840">
    <property type="term" value="C:ribosome"/>
    <property type="evidence" value="ECO:0007669"/>
    <property type="project" value="UniProtKB-KW"/>
</dbReference>
<dbReference type="InterPro" id="IPR051531">
    <property type="entry name" value="N-acetyltransferase"/>
</dbReference>
<keyword evidence="2" id="KW-0808">Transferase</keyword>
<evidence type="ECO:0000313" key="2">
    <source>
        <dbReference type="EMBL" id="AFL99315.1"/>
    </source>
</evidence>
<dbReference type="EMBL" id="CP003348">
    <property type="protein sequence ID" value="AFL99315.1"/>
    <property type="molecule type" value="Genomic_DNA"/>
</dbReference>
<dbReference type="AlphaFoldDB" id="I4A5T1"/>
<dbReference type="HOGENOM" id="CLU_013985_3_6_9"/>
<dbReference type="PANTHER" id="PTHR43792">
    <property type="entry name" value="GNAT FAMILY, PUTATIVE (AFU_ORTHOLOGUE AFUA_3G00765)-RELATED-RELATED"/>
    <property type="match status" value="1"/>
</dbReference>
<feature type="domain" description="N-acetyltransferase" evidence="1">
    <location>
        <begin position="12"/>
        <end position="178"/>
    </location>
</feature>
<dbReference type="RefSeq" id="WP_014792807.1">
    <property type="nucleotide sequence ID" value="NC_018017.1"/>
</dbReference>
<dbReference type="GO" id="GO:0016747">
    <property type="term" value="F:acyltransferase activity, transferring groups other than amino-acyl groups"/>
    <property type="evidence" value="ECO:0007669"/>
    <property type="project" value="InterPro"/>
</dbReference>
<keyword evidence="2" id="KW-0687">Ribonucleoprotein</keyword>
<gene>
    <name evidence="2" type="ordered locus">Desde_0875</name>
</gene>
<dbReference type="Pfam" id="PF13302">
    <property type="entry name" value="Acetyltransf_3"/>
    <property type="match status" value="1"/>
</dbReference>
<dbReference type="PANTHER" id="PTHR43792:SF1">
    <property type="entry name" value="N-ACETYLTRANSFERASE DOMAIN-CONTAINING PROTEIN"/>
    <property type="match status" value="1"/>
</dbReference>
<dbReference type="Proteomes" id="UP000006053">
    <property type="component" value="Chromosome"/>
</dbReference>